<dbReference type="SMART" id="SM00100">
    <property type="entry name" value="cNMP"/>
    <property type="match status" value="1"/>
</dbReference>
<reference evidence="2 3" key="1">
    <citation type="submission" date="2019-03" db="EMBL/GenBank/DDBJ databases">
        <title>Genomic Encyclopedia of Type Strains, Phase III (KMG-III): the genomes of soil and plant-associated and newly described type strains.</title>
        <authorList>
            <person name="Whitman W."/>
        </authorList>
    </citation>
    <scope>NUCLEOTIDE SEQUENCE [LARGE SCALE GENOMIC DNA]</scope>
    <source>
        <strain evidence="2 3">CECT 7378</strain>
    </source>
</reference>
<keyword evidence="3" id="KW-1185">Reference proteome</keyword>
<evidence type="ECO:0000259" key="1">
    <source>
        <dbReference type="PROSITE" id="PS50042"/>
    </source>
</evidence>
<dbReference type="PROSITE" id="PS50042">
    <property type="entry name" value="CNMP_BINDING_3"/>
    <property type="match status" value="1"/>
</dbReference>
<accession>A0A4R6M8J9</accession>
<dbReference type="Proteomes" id="UP000294656">
    <property type="component" value="Unassembled WGS sequence"/>
</dbReference>
<dbReference type="AlphaFoldDB" id="A0A4R6M8J9"/>
<evidence type="ECO:0000313" key="2">
    <source>
        <dbReference type="EMBL" id="TDO96930.1"/>
    </source>
</evidence>
<dbReference type="CDD" id="cd00038">
    <property type="entry name" value="CAP_ED"/>
    <property type="match status" value="1"/>
</dbReference>
<dbReference type="InterPro" id="IPR014710">
    <property type="entry name" value="RmlC-like_jellyroll"/>
</dbReference>
<dbReference type="InterPro" id="IPR000595">
    <property type="entry name" value="cNMP-bd_dom"/>
</dbReference>
<dbReference type="InterPro" id="IPR018490">
    <property type="entry name" value="cNMP-bd_dom_sf"/>
</dbReference>
<feature type="domain" description="Cyclic nucleotide-binding" evidence="1">
    <location>
        <begin position="22"/>
        <end position="123"/>
    </location>
</feature>
<dbReference type="Gene3D" id="2.60.120.10">
    <property type="entry name" value="Jelly Rolls"/>
    <property type="match status" value="1"/>
</dbReference>
<dbReference type="SUPFAM" id="SSF51206">
    <property type="entry name" value="cAMP-binding domain-like"/>
    <property type="match status" value="1"/>
</dbReference>
<dbReference type="EMBL" id="SNXC01000013">
    <property type="protein sequence ID" value="TDO96930.1"/>
    <property type="molecule type" value="Genomic_DNA"/>
</dbReference>
<dbReference type="RefSeq" id="WP_133504423.1">
    <property type="nucleotide sequence ID" value="NZ_SNXC01000013.1"/>
</dbReference>
<proteinExistence type="predicted"/>
<sequence>MNTVKENNKTGYLARDFKNGSVFGALSEQSVDFMIKNGRVFSYHSGESIFEFGEKVKSFFIVLEGEVDFYKQHNDAVCHTRTVTYGEALGFVSMIALHDRVGSAKAKTDCVLLEINNELFNALHDRYAFDFGILILNLARDMARSVRQISNALVDKEVVLDTTRIN</sequence>
<protein>
    <submittedName>
        <fullName evidence="2">Cyclic nucleotide-binding protein</fullName>
    </submittedName>
</protein>
<gene>
    <name evidence="2" type="ORF">DFP79_2701</name>
</gene>
<dbReference type="OrthoDB" id="5740565at2"/>
<organism evidence="2 3">
    <name type="scientific">Marinomonas balearica</name>
    <dbReference type="NCBI Taxonomy" id="491947"/>
    <lineage>
        <taxon>Bacteria</taxon>
        <taxon>Pseudomonadati</taxon>
        <taxon>Pseudomonadota</taxon>
        <taxon>Gammaproteobacteria</taxon>
        <taxon>Oceanospirillales</taxon>
        <taxon>Oceanospirillaceae</taxon>
        <taxon>Marinomonas</taxon>
    </lineage>
</organism>
<evidence type="ECO:0000313" key="3">
    <source>
        <dbReference type="Proteomes" id="UP000294656"/>
    </source>
</evidence>
<dbReference type="Pfam" id="PF00027">
    <property type="entry name" value="cNMP_binding"/>
    <property type="match status" value="1"/>
</dbReference>
<comment type="caution">
    <text evidence="2">The sequence shown here is derived from an EMBL/GenBank/DDBJ whole genome shotgun (WGS) entry which is preliminary data.</text>
</comment>
<name>A0A4R6M8J9_9GAMM</name>